<dbReference type="Gene3D" id="2.60.120.10">
    <property type="entry name" value="Jelly Rolls"/>
    <property type="match status" value="1"/>
</dbReference>
<dbReference type="AlphaFoldDB" id="A0A8J9T654"/>
<evidence type="ECO:0000313" key="2">
    <source>
        <dbReference type="EMBL" id="CAG9292811.1"/>
    </source>
</evidence>
<evidence type="ECO:0000259" key="1">
    <source>
        <dbReference type="Pfam" id="PF12973"/>
    </source>
</evidence>
<dbReference type="InterPro" id="IPR011051">
    <property type="entry name" value="RmlC_Cupin_sf"/>
</dbReference>
<gene>
    <name evidence="2" type="ORF">PTTT1_LOCUS49556</name>
</gene>
<dbReference type="InterPro" id="IPR014710">
    <property type="entry name" value="RmlC-like_jellyroll"/>
</dbReference>
<dbReference type="Proteomes" id="UP000836788">
    <property type="component" value="Chromosome 7"/>
</dbReference>
<proteinExistence type="predicted"/>
<accession>A0A8J9T654</accession>
<protein>
    <recommendedName>
        <fullName evidence="1">ChrR-like cupin domain-containing protein</fullName>
    </recommendedName>
</protein>
<name>A0A8J9T654_PHATR</name>
<sequence length="243" mass="27003">MKIHANWNAFAAVHFDAARYIPSPAYGVNRFMLDRIGSEKARATTIVQYQPNSKFPEHEHIGGEEFLVLQGTFKDQFGEFPAGTYVRNPIGSKHAPWVDDDGCTIMVKLLQMAETGEGTTSLHINTEKEKSNGTHHKFGTVLDLYKNASTGERVEMCWFKALSYFPEAVDAQGEELFVIAGTLLLGDEAFGPWGWLRIPPIGDVRRSTLRSGPEGAQVYRKTGHLSPSALAMEKIQISDDETN</sequence>
<organism evidence="2">
    <name type="scientific">Phaeodactylum tricornutum</name>
    <name type="common">Diatom</name>
    <dbReference type="NCBI Taxonomy" id="2850"/>
    <lineage>
        <taxon>Eukaryota</taxon>
        <taxon>Sar</taxon>
        <taxon>Stramenopiles</taxon>
        <taxon>Ochrophyta</taxon>
        <taxon>Bacillariophyta</taxon>
        <taxon>Bacillariophyceae</taxon>
        <taxon>Bacillariophycidae</taxon>
        <taxon>Naviculales</taxon>
        <taxon>Phaeodactylaceae</taxon>
        <taxon>Phaeodactylum</taxon>
    </lineage>
</organism>
<feature type="domain" description="ChrR-like cupin" evidence="1">
    <location>
        <begin position="11"/>
        <end position="112"/>
    </location>
</feature>
<dbReference type="EMBL" id="OU594948">
    <property type="protein sequence ID" value="CAG9292811.1"/>
    <property type="molecule type" value="Genomic_DNA"/>
</dbReference>
<dbReference type="CDD" id="cd20303">
    <property type="entry name" value="cupin_ChrR_1"/>
    <property type="match status" value="1"/>
</dbReference>
<dbReference type="Pfam" id="PF12973">
    <property type="entry name" value="Cupin_7"/>
    <property type="match status" value="1"/>
</dbReference>
<reference evidence="2" key="1">
    <citation type="submission" date="2022-02" db="EMBL/GenBank/DDBJ databases">
        <authorList>
            <person name="Giguere J D."/>
        </authorList>
    </citation>
    <scope>NUCLEOTIDE SEQUENCE</scope>
    <source>
        <strain evidence="2">CCAP 1055/1</strain>
    </source>
</reference>
<dbReference type="InterPro" id="IPR025979">
    <property type="entry name" value="ChrR-like_cupin_dom"/>
</dbReference>
<dbReference type="SUPFAM" id="SSF51182">
    <property type="entry name" value="RmlC-like cupins"/>
    <property type="match status" value="2"/>
</dbReference>